<proteinExistence type="predicted"/>
<organism evidence="3 4">
    <name type="scientific">Lujinxingia vulgaris</name>
    <dbReference type="NCBI Taxonomy" id="2600176"/>
    <lineage>
        <taxon>Bacteria</taxon>
        <taxon>Deltaproteobacteria</taxon>
        <taxon>Bradymonadales</taxon>
        <taxon>Lujinxingiaceae</taxon>
        <taxon>Lujinxingia</taxon>
    </lineage>
</organism>
<dbReference type="RefSeq" id="WP_146982555.1">
    <property type="nucleotide sequence ID" value="NZ_VOSM01000009.1"/>
</dbReference>
<dbReference type="OrthoDB" id="5501061at2"/>
<name>A0A5C6XDE8_9DELT</name>
<keyword evidence="2" id="KW-0472">Membrane</keyword>
<evidence type="ECO:0000256" key="2">
    <source>
        <dbReference type="SAM" id="Phobius"/>
    </source>
</evidence>
<keyword evidence="4" id="KW-1185">Reference proteome</keyword>
<accession>A0A5C6XDE8</accession>
<sequence>MRLQANNQRGAALVVVLLVILVLTGLGMVALDSTTEGVWLSASHRSRAQATVFSDAVVQFGLYRAGARAPSYSEMLKARAEADLSSLGSEDERVGAIRRGGYQIFSPEENPGGGQATLRGVLPDGKLIDSASTGSLENDSTNPVSFRFIVRDPLDGPPAPGYSGEFCFKKVTIASEAILGDVPEADTDRRRQRALGRHSTEAMIGPIDCGSR</sequence>
<evidence type="ECO:0008006" key="5">
    <source>
        <dbReference type="Google" id="ProtNLM"/>
    </source>
</evidence>
<feature type="transmembrane region" description="Helical" evidence="2">
    <location>
        <begin position="12"/>
        <end position="31"/>
    </location>
</feature>
<protein>
    <recommendedName>
        <fullName evidence="5">Type 4 fimbrial biogenesis protein PilX N-terminal domain-containing protein</fullName>
    </recommendedName>
</protein>
<evidence type="ECO:0000256" key="1">
    <source>
        <dbReference type="SAM" id="MobiDB-lite"/>
    </source>
</evidence>
<gene>
    <name evidence="3" type="ORF">FRC98_16615</name>
</gene>
<evidence type="ECO:0000313" key="4">
    <source>
        <dbReference type="Proteomes" id="UP000321412"/>
    </source>
</evidence>
<dbReference type="EMBL" id="VOSM01000009">
    <property type="protein sequence ID" value="TXD35437.1"/>
    <property type="molecule type" value="Genomic_DNA"/>
</dbReference>
<keyword evidence="2" id="KW-0812">Transmembrane</keyword>
<feature type="region of interest" description="Disordered" evidence="1">
    <location>
        <begin position="189"/>
        <end position="212"/>
    </location>
</feature>
<dbReference type="AlphaFoldDB" id="A0A5C6XDE8"/>
<reference evidence="3 4" key="1">
    <citation type="submission" date="2019-08" db="EMBL/GenBank/DDBJ databases">
        <title>Bradymonadales sp. TMQ4.</title>
        <authorList>
            <person name="Liang Q."/>
        </authorList>
    </citation>
    <scope>NUCLEOTIDE SEQUENCE [LARGE SCALE GENOMIC DNA]</scope>
    <source>
        <strain evidence="3 4">TMQ4</strain>
    </source>
</reference>
<comment type="caution">
    <text evidence="3">The sequence shown here is derived from an EMBL/GenBank/DDBJ whole genome shotgun (WGS) entry which is preliminary data.</text>
</comment>
<dbReference type="Proteomes" id="UP000321412">
    <property type="component" value="Unassembled WGS sequence"/>
</dbReference>
<keyword evidence="2" id="KW-1133">Transmembrane helix</keyword>
<evidence type="ECO:0000313" key="3">
    <source>
        <dbReference type="EMBL" id="TXD35437.1"/>
    </source>
</evidence>